<gene>
    <name evidence="7" type="ORF">FEZ63_13275</name>
</gene>
<dbReference type="Gene3D" id="1.10.287.470">
    <property type="entry name" value="Helix hairpin bin"/>
    <property type="match status" value="1"/>
</dbReference>
<feature type="domain" description="Multidrug resistance protein MdtA-like alpha-helical hairpin" evidence="3">
    <location>
        <begin position="116"/>
        <end position="184"/>
    </location>
</feature>
<dbReference type="EMBL" id="VCMV01000020">
    <property type="protein sequence ID" value="KAB0266603.1"/>
    <property type="molecule type" value="Genomic_DNA"/>
</dbReference>
<feature type="domain" description="Multidrug resistance protein MdtA-like beta-barrel" evidence="5">
    <location>
        <begin position="253"/>
        <end position="309"/>
    </location>
</feature>
<evidence type="ECO:0000313" key="7">
    <source>
        <dbReference type="EMBL" id="KAB0266603.1"/>
    </source>
</evidence>
<evidence type="ECO:0000259" key="6">
    <source>
        <dbReference type="Pfam" id="PF25967"/>
    </source>
</evidence>
<evidence type="ECO:0000256" key="2">
    <source>
        <dbReference type="ARBA" id="ARBA00009477"/>
    </source>
</evidence>
<evidence type="ECO:0000259" key="5">
    <source>
        <dbReference type="Pfam" id="PF25944"/>
    </source>
</evidence>
<dbReference type="InterPro" id="IPR058626">
    <property type="entry name" value="MdtA-like_b-barrel"/>
</dbReference>
<keyword evidence="8" id="KW-1185">Reference proteome</keyword>
<evidence type="ECO:0000313" key="8">
    <source>
        <dbReference type="Proteomes" id="UP000325684"/>
    </source>
</evidence>
<dbReference type="NCBIfam" id="TIGR01730">
    <property type="entry name" value="RND_mfp"/>
    <property type="match status" value="1"/>
</dbReference>
<proteinExistence type="inferred from homology"/>
<name>A0A5N3PA70_9HYPH</name>
<dbReference type="Pfam" id="PF25944">
    <property type="entry name" value="Beta-barrel_RND"/>
    <property type="match status" value="1"/>
</dbReference>
<evidence type="ECO:0000259" key="4">
    <source>
        <dbReference type="Pfam" id="PF25917"/>
    </source>
</evidence>
<dbReference type="Pfam" id="PF25917">
    <property type="entry name" value="BSH_RND"/>
    <property type="match status" value="1"/>
</dbReference>
<dbReference type="Proteomes" id="UP000325684">
    <property type="component" value="Unassembled WGS sequence"/>
</dbReference>
<dbReference type="GO" id="GO:0005886">
    <property type="term" value="C:plasma membrane"/>
    <property type="evidence" value="ECO:0007669"/>
    <property type="project" value="TreeGrafter"/>
</dbReference>
<accession>A0A5N3PA70</accession>
<dbReference type="Pfam" id="PF25967">
    <property type="entry name" value="RND-MFP_C"/>
    <property type="match status" value="1"/>
</dbReference>
<evidence type="ECO:0000256" key="1">
    <source>
        <dbReference type="ARBA" id="ARBA00004196"/>
    </source>
</evidence>
<dbReference type="Gene3D" id="2.40.420.20">
    <property type="match status" value="1"/>
</dbReference>
<dbReference type="Gene3D" id="2.40.50.100">
    <property type="match status" value="1"/>
</dbReference>
<dbReference type="SUPFAM" id="SSF111369">
    <property type="entry name" value="HlyD-like secretion proteins"/>
    <property type="match status" value="1"/>
</dbReference>
<dbReference type="GO" id="GO:0046677">
    <property type="term" value="P:response to antibiotic"/>
    <property type="evidence" value="ECO:0007669"/>
    <property type="project" value="TreeGrafter"/>
</dbReference>
<sequence>MPGSPKIGLMKPLGAVAVVVVAGVVASSLMPNHAVSESNSTGRVAQATPVSVAVVEARHVATWEEFSGRLEAVGRVEVRSRVAGAVQAIHFREGSLVEKGALLVTIDPEPYAAEVERADAQVVAAEARLSFAQTELDRGLRMTANQTITQRDLDSRMNGVREAEANLRAAKAAAKSSRLNLSYTEIRAPISGRVGKAEITVGNLVAAGPGAPVLTVLVSVDPIYASFDADENVVQRALDTLSTRGDRRGSVADIPVEMTLGSSATVARGKLQLIDHTVDAASGTVGVRAVFDNPDGRLMPGQFTRIRLGHAKTTPALLVSERAVGVDQDKKFVLVVDADLKAVYREVKLGAPADGLRVVTSGLAAGERVVVNGLHRVRPGALIAPQPVPMEANATGQFTASTVSSSN</sequence>
<feature type="domain" description="Multidrug resistance protein MdtA-like barrel-sandwich hybrid" evidence="4">
    <location>
        <begin position="76"/>
        <end position="216"/>
    </location>
</feature>
<evidence type="ECO:0000259" key="3">
    <source>
        <dbReference type="Pfam" id="PF25876"/>
    </source>
</evidence>
<dbReference type="AlphaFoldDB" id="A0A5N3PA70"/>
<feature type="domain" description="Multidrug resistance protein MdtA-like C-terminal permuted SH3" evidence="6">
    <location>
        <begin position="316"/>
        <end position="376"/>
    </location>
</feature>
<dbReference type="PANTHER" id="PTHR30158:SF10">
    <property type="entry name" value="CATION EFFLUX PUMP"/>
    <property type="match status" value="1"/>
</dbReference>
<organism evidence="7 8">
    <name type="scientific">Microvirga brassicacearum</name>
    <dbReference type="NCBI Taxonomy" id="2580413"/>
    <lineage>
        <taxon>Bacteria</taxon>
        <taxon>Pseudomonadati</taxon>
        <taxon>Pseudomonadota</taxon>
        <taxon>Alphaproteobacteria</taxon>
        <taxon>Hyphomicrobiales</taxon>
        <taxon>Methylobacteriaceae</taxon>
        <taxon>Microvirga</taxon>
    </lineage>
</organism>
<dbReference type="InterPro" id="IPR058625">
    <property type="entry name" value="MdtA-like_BSH"/>
</dbReference>
<comment type="caution">
    <text evidence="7">The sequence shown here is derived from an EMBL/GenBank/DDBJ whole genome shotgun (WGS) entry which is preliminary data.</text>
</comment>
<protein>
    <submittedName>
        <fullName evidence="7">Efflux RND transporter periplasmic adaptor subunit</fullName>
    </submittedName>
</protein>
<comment type="similarity">
    <text evidence="2">Belongs to the membrane fusion protein (MFP) (TC 8.A.1) family.</text>
</comment>
<dbReference type="PANTHER" id="PTHR30158">
    <property type="entry name" value="ACRA/E-RELATED COMPONENT OF DRUG EFFLUX TRANSPORTER"/>
    <property type="match status" value="1"/>
</dbReference>
<dbReference type="InterPro" id="IPR006143">
    <property type="entry name" value="RND_pump_MFP"/>
</dbReference>
<dbReference type="Pfam" id="PF25876">
    <property type="entry name" value="HH_MFP_RND"/>
    <property type="match status" value="1"/>
</dbReference>
<dbReference type="Gene3D" id="2.40.30.170">
    <property type="match status" value="1"/>
</dbReference>
<dbReference type="OrthoDB" id="9816569at2"/>
<dbReference type="GO" id="GO:0022857">
    <property type="term" value="F:transmembrane transporter activity"/>
    <property type="evidence" value="ECO:0007669"/>
    <property type="project" value="InterPro"/>
</dbReference>
<comment type="subcellular location">
    <subcellularLocation>
        <location evidence="1">Cell envelope</location>
    </subcellularLocation>
</comment>
<dbReference type="GO" id="GO:0030313">
    <property type="term" value="C:cell envelope"/>
    <property type="evidence" value="ECO:0007669"/>
    <property type="project" value="UniProtKB-SubCell"/>
</dbReference>
<dbReference type="InterPro" id="IPR058627">
    <property type="entry name" value="MdtA-like_C"/>
</dbReference>
<dbReference type="InterPro" id="IPR058624">
    <property type="entry name" value="MdtA-like_HH"/>
</dbReference>
<reference evidence="7 8" key="1">
    <citation type="journal article" date="2019" name="Microorganisms">
        <title>Genome Insights into the Novel Species Microvirga brassicacearum, a Rapeseed Endophyte with Biotechnological Potential.</title>
        <authorList>
            <person name="Jimenez-Gomez A."/>
            <person name="Saati-Santamaria Z."/>
            <person name="Igual J.M."/>
            <person name="Rivas R."/>
            <person name="Mateos P.F."/>
            <person name="Garcia-Fraile P."/>
        </authorList>
    </citation>
    <scope>NUCLEOTIDE SEQUENCE [LARGE SCALE GENOMIC DNA]</scope>
    <source>
        <strain evidence="7 8">CDVBN77</strain>
    </source>
</reference>
<dbReference type="FunFam" id="2.40.420.20:FF:000001">
    <property type="entry name" value="Efflux RND transporter periplasmic adaptor subunit"/>
    <property type="match status" value="1"/>
</dbReference>